<accession>A0A4R6RT00</accession>
<feature type="transmembrane region" description="Helical" evidence="1">
    <location>
        <begin position="37"/>
        <end position="53"/>
    </location>
</feature>
<evidence type="ECO:0000313" key="3">
    <source>
        <dbReference type="Proteomes" id="UP000295444"/>
    </source>
</evidence>
<comment type="caution">
    <text evidence="2">The sequence shown here is derived from an EMBL/GenBank/DDBJ whole genome shotgun (WGS) entry which is preliminary data.</text>
</comment>
<dbReference type="EMBL" id="SNXZ01000011">
    <property type="protein sequence ID" value="TDP89991.1"/>
    <property type="molecule type" value="Genomic_DNA"/>
</dbReference>
<keyword evidence="3" id="KW-1185">Reference proteome</keyword>
<feature type="transmembrane region" description="Helical" evidence="1">
    <location>
        <begin position="59"/>
        <end position="77"/>
    </location>
</feature>
<dbReference type="AlphaFoldDB" id="A0A4R6RT00"/>
<dbReference type="InterPro" id="IPR010721">
    <property type="entry name" value="UstE-like"/>
</dbReference>
<reference evidence="2 3" key="1">
    <citation type="submission" date="2019-03" db="EMBL/GenBank/DDBJ databases">
        <title>Genomic Encyclopedia of Type Strains, Phase IV (KMG-IV): sequencing the most valuable type-strain genomes for metagenomic binning, comparative biology and taxonomic classification.</title>
        <authorList>
            <person name="Goeker M."/>
        </authorList>
    </citation>
    <scope>NUCLEOTIDE SEQUENCE [LARGE SCALE GENOMIC DNA]</scope>
    <source>
        <strain evidence="2 3">DSM 45361</strain>
    </source>
</reference>
<feature type="transmembrane region" description="Helical" evidence="1">
    <location>
        <begin position="137"/>
        <end position="156"/>
    </location>
</feature>
<dbReference type="PROSITE" id="PS50244">
    <property type="entry name" value="S5A_REDUCTASE"/>
    <property type="match status" value="1"/>
</dbReference>
<proteinExistence type="predicted"/>
<feature type="transmembrane region" description="Helical" evidence="1">
    <location>
        <begin position="6"/>
        <end position="25"/>
    </location>
</feature>
<feature type="transmembrane region" description="Helical" evidence="1">
    <location>
        <begin position="112"/>
        <end position="131"/>
    </location>
</feature>
<dbReference type="Pfam" id="PF06966">
    <property type="entry name" value="DUF1295"/>
    <property type="match status" value="1"/>
</dbReference>
<sequence length="259" mass="28843">MTNLLLVSGLSLAAIVVLMAVTAITGRVQGRVSVVDTAWPLGFVVVAVVALLAGDGARWRAVLMLLLVLVWAGRLAWHITRRNHGKGEDPRYEKLLSQVPQEKRFGFAVRRVYATQGVAMWFVSLPVQVSATADDGVRWVAVVGVVVWAIGLWFEATGDRQLKRFKADPANKGKVMDRGLWAWTRHPNYFGDFTVWWGLYVVAAGAWPGVLTVLSPLAMAFFLIVVTGGRLLEKDMAKRPGYPEYQRRTSFFVPRPPRR</sequence>
<name>A0A4R6RT00_LABRH</name>
<protein>
    <submittedName>
        <fullName evidence="2">Steroid 5-alpha reductase family enzyme</fullName>
    </submittedName>
</protein>
<evidence type="ECO:0000256" key="1">
    <source>
        <dbReference type="SAM" id="Phobius"/>
    </source>
</evidence>
<dbReference type="Proteomes" id="UP000295444">
    <property type="component" value="Unassembled WGS sequence"/>
</dbReference>
<dbReference type="GO" id="GO:0016020">
    <property type="term" value="C:membrane"/>
    <property type="evidence" value="ECO:0007669"/>
    <property type="project" value="TreeGrafter"/>
</dbReference>
<dbReference type="RefSeq" id="WP_133854266.1">
    <property type="nucleotide sequence ID" value="NZ_SNXZ01000011.1"/>
</dbReference>
<keyword evidence="1" id="KW-0472">Membrane</keyword>
<dbReference type="PANTHER" id="PTHR32251:SF17">
    <property type="entry name" value="STEROID 5-ALPHA REDUCTASE C-TERMINAL DOMAIN-CONTAINING PROTEIN"/>
    <property type="match status" value="1"/>
</dbReference>
<keyword evidence="1" id="KW-0812">Transmembrane</keyword>
<feature type="transmembrane region" description="Helical" evidence="1">
    <location>
        <begin position="213"/>
        <end position="232"/>
    </location>
</feature>
<dbReference type="Gene3D" id="1.20.120.1630">
    <property type="match status" value="1"/>
</dbReference>
<dbReference type="OrthoDB" id="9779233at2"/>
<keyword evidence="1" id="KW-1133">Transmembrane helix</keyword>
<gene>
    <name evidence="2" type="ORF">EV186_111117</name>
</gene>
<organism evidence="2 3">
    <name type="scientific">Labedaea rhizosphaerae</name>
    <dbReference type="NCBI Taxonomy" id="598644"/>
    <lineage>
        <taxon>Bacteria</taxon>
        <taxon>Bacillati</taxon>
        <taxon>Actinomycetota</taxon>
        <taxon>Actinomycetes</taxon>
        <taxon>Pseudonocardiales</taxon>
        <taxon>Pseudonocardiaceae</taxon>
        <taxon>Labedaea</taxon>
    </lineage>
</organism>
<evidence type="ECO:0000313" key="2">
    <source>
        <dbReference type="EMBL" id="TDP89991.1"/>
    </source>
</evidence>
<dbReference type="PANTHER" id="PTHR32251">
    <property type="entry name" value="3-OXO-5-ALPHA-STEROID 4-DEHYDROGENASE"/>
    <property type="match status" value="1"/>
</dbReference>